<evidence type="ECO:0000313" key="2">
    <source>
        <dbReference type="EMBL" id="MBP1931889.1"/>
    </source>
</evidence>
<evidence type="ECO:0000313" key="3">
    <source>
        <dbReference type="Proteomes" id="UP001519343"/>
    </source>
</evidence>
<dbReference type="RefSeq" id="WP_209809964.1">
    <property type="nucleotide sequence ID" value="NZ_JAGGKT010000004.1"/>
</dbReference>
<keyword evidence="1" id="KW-1133">Transmembrane helix</keyword>
<reference evidence="2 3" key="1">
    <citation type="submission" date="2021-03" db="EMBL/GenBank/DDBJ databases">
        <title>Genomic Encyclopedia of Type Strains, Phase IV (KMG-IV): sequencing the most valuable type-strain genomes for metagenomic binning, comparative biology and taxonomic classification.</title>
        <authorList>
            <person name="Goeker M."/>
        </authorList>
    </citation>
    <scope>NUCLEOTIDE SEQUENCE [LARGE SCALE GENOMIC DNA]</scope>
    <source>
        <strain evidence="2 3">DSM 24738</strain>
    </source>
</reference>
<evidence type="ECO:0000256" key="1">
    <source>
        <dbReference type="SAM" id="Phobius"/>
    </source>
</evidence>
<comment type="caution">
    <text evidence="2">The sequence shown here is derived from an EMBL/GenBank/DDBJ whole genome shotgun (WGS) entry which is preliminary data.</text>
</comment>
<name>A0ABS4GNP2_9BACL</name>
<keyword evidence="3" id="KW-1185">Reference proteome</keyword>
<keyword evidence="1" id="KW-0472">Membrane</keyword>
<dbReference type="EMBL" id="JAGGKT010000004">
    <property type="protein sequence ID" value="MBP1931889.1"/>
    <property type="molecule type" value="Genomic_DNA"/>
</dbReference>
<dbReference type="Proteomes" id="UP001519343">
    <property type="component" value="Unassembled WGS sequence"/>
</dbReference>
<protein>
    <submittedName>
        <fullName evidence="2">Uncharacterized protein</fullName>
    </submittedName>
</protein>
<feature type="transmembrane region" description="Helical" evidence="1">
    <location>
        <begin position="20"/>
        <end position="39"/>
    </location>
</feature>
<sequence length="250" mass="29456">MGKVDFKYLKHRIATIRFELKLLFIISVASILVIDLWLINIPERFSGGAALGGIYYQFCLAYITSFLFYFINVHLESERQKVKLIKYINNKSAKINRLCDTVITSIREAAGIPSTIKINKEYEINIICDYVDPRRPFTIGGWYGRTFHHWQAAAEFIAFETKDYIRDLLFVRDSLDSDVVEILLDIDDILHIINISHGSPSRNSDMEFYSHSLIEYQKLCQDLIKMIRVKYKFHQDEYRELFRKNNGNRY</sequence>
<accession>A0ABS4GNP2</accession>
<gene>
    <name evidence="2" type="ORF">J2Z37_001890</name>
</gene>
<organism evidence="2 3">
    <name type="scientific">Ammoniphilus resinae</name>
    <dbReference type="NCBI Taxonomy" id="861532"/>
    <lineage>
        <taxon>Bacteria</taxon>
        <taxon>Bacillati</taxon>
        <taxon>Bacillota</taxon>
        <taxon>Bacilli</taxon>
        <taxon>Bacillales</taxon>
        <taxon>Paenibacillaceae</taxon>
        <taxon>Aneurinibacillus group</taxon>
        <taxon>Ammoniphilus</taxon>
    </lineage>
</organism>
<proteinExistence type="predicted"/>
<feature type="transmembrane region" description="Helical" evidence="1">
    <location>
        <begin position="54"/>
        <end position="75"/>
    </location>
</feature>
<keyword evidence="1" id="KW-0812">Transmembrane</keyword>